<dbReference type="Proteomes" id="UP000233837">
    <property type="component" value="Unassembled WGS sequence"/>
</dbReference>
<evidence type="ECO:0000256" key="4">
    <source>
        <dbReference type="PROSITE-ProRule" id="PRU00288"/>
    </source>
</evidence>
<reference evidence="7 8" key="1">
    <citation type="journal article" date="2016" name="Sci. Rep.">
        <title>The Dendrobium catenatum Lindl. genome sequence provides insights into polysaccharide synthase, floral development and adaptive evolution.</title>
        <authorList>
            <person name="Zhang G.Q."/>
            <person name="Xu Q."/>
            <person name="Bian C."/>
            <person name="Tsai W.C."/>
            <person name="Yeh C.M."/>
            <person name="Liu K.W."/>
            <person name="Yoshida K."/>
            <person name="Zhang L.S."/>
            <person name="Chang S.B."/>
            <person name="Chen F."/>
            <person name="Shi Y."/>
            <person name="Su Y.Y."/>
            <person name="Zhang Y.Q."/>
            <person name="Chen L.J."/>
            <person name="Yin Y."/>
            <person name="Lin M."/>
            <person name="Huang H."/>
            <person name="Deng H."/>
            <person name="Wang Z.W."/>
            <person name="Zhu S.L."/>
            <person name="Zhao X."/>
            <person name="Deng C."/>
            <person name="Niu S.C."/>
            <person name="Huang J."/>
            <person name="Wang M."/>
            <person name="Liu G.H."/>
            <person name="Yang H.J."/>
            <person name="Xiao X.J."/>
            <person name="Hsiao Y.Y."/>
            <person name="Wu W.L."/>
            <person name="Chen Y.Y."/>
            <person name="Mitsuda N."/>
            <person name="Ohme-Takagi M."/>
            <person name="Luo Y.B."/>
            <person name="Van de Peer Y."/>
            <person name="Liu Z.J."/>
        </authorList>
    </citation>
    <scope>NUCLEOTIDE SEQUENCE [LARGE SCALE GENOMIC DNA]</scope>
    <source>
        <tissue evidence="7">The whole plant</tissue>
    </source>
</reference>
<sequence>MMSSKREEERNEKIIRGLLKLPPNRRCINCNGLGPQYVCTNFWTFVCTACSGIHREFTHRVKSVSMAKFTAQEVEALQNGGNQRARELFLKDWDLQNMKLPDSSYPDKIREFIKKVYVEKKYAGVRSSDKPPKDPQGLMTHEEHRRASSYHSFSQSPPYDNQYEDRRYGKPRIMLTRKPGSDHGHYEGNISSVFYSPGRGREHMYEDQFANESSSSRVSDYSVSSNGDPFRSSDQSQRFASLGSFVSFDEKSLHTKSANFGAFPDAVFQSKNVSMTKQPNKSTNASSETSTPQPTAMIDLFSLQFSQQQNIKTSVDLFADFNNQPSCSFPSENKAASIPSSENDGWAMFDTVHQVAPDHEVTKGLRSMIPPCLEKSTEIIDAFSSKQDASQLLSDQNFTVHGEVTSTTNQWHTGFTEIQNAANSSSTPVWNAFDDSFQKNSLSLYANSSSFGGQHTDVTLPKVLNENSLQFPFVLDKDLPIKSSSERLPSVGLSCEVSSTQEWKSTNPFDLSNELDAEASNMFLDMSSLQSALPNSQLPNAFLDGLSQPWFQHSSVSTFSAAIPQAGIPYVGGQIPSSQLPEYNFARLCYIWKSLRIETSV</sequence>
<reference evidence="7 8" key="2">
    <citation type="journal article" date="2017" name="Nature">
        <title>The Apostasia genome and the evolution of orchids.</title>
        <authorList>
            <person name="Zhang G.Q."/>
            <person name="Liu K.W."/>
            <person name="Li Z."/>
            <person name="Lohaus R."/>
            <person name="Hsiao Y.Y."/>
            <person name="Niu S.C."/>
            <person name="Wang J.Y."/>
            <person name="Lin Y.C."/>
            <person name="Xu Q."/>
            <person name="Chen L.J."/>
            <person name="Yoshida K."/>
            <person name="Fujiwara S."/>
            <person name="Wang Z.W."/>
            <person name="Zhang Y.Q."/>
            <person name="Mitsuda N."/>
            <person name="Wang M."/>
            <person name="Liu G.H."/>
            <person name="Pecoraro L."/>
            <person name="Huang H.X."/>
            <person name="Xiao X.J."/>
            <person name="Lin M."/>
            <person name="Wu X.Y."/>
            <person name="Wu W.L."/>
            <person name="Chen Y.Y."/>
            <person name="Chang S.B."/>
            <person name="Sakamoto S."/>
            <person name="Ohme-Takagi M."/>
            <person name="Yagi M."/>
            <person name="Zeng S.J."/>
            <person name="Shen C.Y."/>
            <person name="Yeh C.M."/>
            <person name="Luo Y.B."/>
            <person name="Tsai W.C."/>
            <person name="Van de Peer Y."/>
            <person name="Liu Z.J."/>
        </authorList>
    </citation>
    <scope>NUCLEOTIDE SEQUENCE [LARGE SCALE GENOMIC DNA]</scope>
    <source>
        <tissue evidence="7">The whole plant</tissue>
    </source>
</reference>
<evidence type="ECO:0000313" key="8">
    <source>
        <dbReference type="Proteomes" id="UP000233837"/>
    </source>
</evidence>
<evidence type="ECO:0000259" key="6">
    <source>
        <dbReference type="PROSITE" id="PS50115"/>
    </source>
</evidence>
<keyword evidence="1" id="KW-0479">Metal-binding</keyword>
<name>A0A2I0VU64_9ASPA</name>
<keyword evidence="8" id="KW-1185">Reference proteome</keyword>
<dbReference type="InterPro" id="IPR037278">
    <property type="entry name" value="ARFGAP/RecO"/>
</dbReference>
<dbReference type="GO" id="GO:0005096">
    <property type="term" value="F:GTPase activator activity"/>
    <property type="evidence" value="ECO:0007669"/>
    <property type="project" value="InterPro"/>
</dbReference>
<evidence type="ECO:0000256" key="5">
    <source>
        <dbReference type="SAM" id="MobiDB-lite"/>
    </source>
</evidence>
<dbReference type="SUPFAM" id="SSF57863">
    <property type="entry name" value="ArfGap/RecO-like zinc finger"/>
    <property type="match status" value="1"/>
</dbReference>
<dbReference type="Gene3D" id="1.10.220.150">
    <property type="entry name" value="Arf GTPase activating protein"/>
    <property type="match status" value="1"/>
</dbReference>
<dbReference type="InterPro" id="IPR001164">
    <property type="entry name" value="ArfGAP_dom"/>
</dbReference>
<dbReference type="EMBL" id="KZ503235">
    <property type="protein sequence ID" value="PKU66934.1"/>
    <property type="molecule type" value="Genomic_DNA"/>
</dbReference>
<dbReference type="PRINTS" id="PR00405">
    <property type="entry name" value="REVINTRACTNG"/>
</dbReference>
<dbReference type="InterPro" id="IPR038508">
    <property type="entry name" value="ArfGAP_dom_sf"/>
</dbReference>
<dbReference type="PANTHER" id="PTHR46085:SF4">
    <property type="entry name" value="ADP-RIBOSYLATION FACTOR GTPASE-ACTIVATING PROTEIN AGD14-RELATED"/>
    <property type="match status" value="1"/>
</dbReference>
<keyword evidence="3" id="KW-0862">Zinc</keyword>
<feature type="compositionally biased region" description="Low complexity" evidence="5">
    <location>
        <begin position="213"/>
        <end position="225"/>
    </location>
</feature>
<dbReference type="STRING" id="906689.A0A2I0VU64"/>
<feature type="compositionally biased region" description="Basic and acidic residues" evidence="5">
    <location>
        <begin position="124"/>
        <end position="133"/>
    </location>
</feature>
<evidence type="ECO:0000256" key="1">
    <source>
        <dbReference type="ARBA" id="ARBA00022723"/>
    </source>
</evidence>
<dbReference type="SMART" id="SM00105">
    <property type="entry name" value="ArfGap"/>
    <property type="match status" value="1"/>
</dbReference>
<organism evidence="7 8">
    <name type="scientific">Dendrobium catenatum</name>
    <dbReference type="NCBI Taxonomy" id="906689"/>
    <lineage>
        <taxon>Eukaryota</taxon>
        <taxon>Viridiplantae</taxon>
        <taxon>Streptophyta</taxon>
        <taxon>Embryophyta</taxon>
        <taxon>Tracheophyta</taxon>
        <taxon>Spermatophyta</taxon>
        <taxon>Magnoliopsida</taxon>
        <taxon>Liliopsida</taxon>
        <taxon>Asparagales</taxon>
        <taxon>Orchidaceae</taxon>
        <taxon>Epidendroideae</taxon>
        <taxon>Malaxideae</taxon>
        <taxon>Dendrobiinae</taxon>
        <taxon>Dendrobium</taxon>
    </lineage>
</organism>
<dbReference type="PROSITE" id="PS50115">
    <property type="entry name" value="ARFGAP"/>
    <property type="match status" value="1"/>
</dbReference>
<evidence type="ECO:0000256" key="2">
    <source>
        <dbReference type="ARBA" id="ARBA00022771"/>
    </source>
</evidence>
<dbReference type="AlphaFoldDB" id="A0A2I0VU64"/>
<feature type="region of interest" description="Disordered" evidence="5">
    <location>
        <begin position="208"/>
        <end position="235"/>
    </location>
</feature>
<dbReference type="GO" id="GO:0008270">
    <property type="term" value="F:zinc ion binding"/>
    <property type="evidence" value="ECO:0007669"/>
    <property type="project" value="UniProtKB-KW"/>
</dbReference>
<dbReference type="CDD" id="cd08838">
    <property type="entry name" value="ArfGap_AGFG"/>
    <property type="match status" value="1"/>
</dbReference>
<feature type="compositionally biased region" description="Polar residues" evidence="5">
    <location>
        <begin position="149"/>
        <end position="159"/>
    </location>
</feature>
<keyword evidence="2 4" id="KW-0863">Zinc-finger</keyword>
<feature type="domain" description="Arf-GAP" evidence="6">
    <location>
        <begin position="12"/>
        <end position="130"/>
    </location>
</feature>
<dbReference type="PANTHER" id="PTHR46085">
    <property type="entry name" value="ARFGAP/RECO-RELATED"/>
    <property type="match status" value="1"/>
</dbReference>
<proteinExistence type="predicted"/>
<feature type="region of interest" description="Disordered" evidence="5">
    <location>
        <begin position="274"/>
        <end position="293"/>
    </location>
</feature>
<accession>A0A2I0VU64</accession>
<protein>
    <submittedName>
        <fullName evidence="7">Putative ADP-ribosylation factor GTPase-activating protein AGD14</fullName>
    </submittedName>
</protein>
<feature type="region of interest" description="Disordered" evidence="5">
    <location>
        <begin position="124"/>
        <end position="167"/>
    </location>
</feature>
<dbReference type="Pfam" id="PF01412">
    <property type="entry name" value="ArfGap"/>
    <property type="match status" value="1"/>
</dbReference>
<evidence type="ECO:0000256" key="3">
    <source>
        <dbReference type="ARBA" id="ARBA00022833"/>
    </source>
</evidence>
<dbReference type="FunFam" id="1.10.220.150:FF:000005">
    <property type="entry name" value="Arf-GAP domain and FG repeat-containing protein 1"/>
    <property type="match status" value="1"/>
</dbReference>
<dbReference type="InterPro" id="IPR044820">
    <property type="entry name" value="AGD14-like"/>
</dbReference>
<gene>
    <name evidence="7" type="primary">AGD14</name>
    <name evidence="7" type="ORF">MA16_Dca018937</name>
</gene>
<evidence type="ECO:0000313" key="7">
    <source>
        <dbReference type="EMBL" id="PKU66934.1"/>
    </source>
</evidence>